<dbReference type="InterPro" id="IPR004360">
    <property type="entry name" value="Glyas_Fos-R_dOase_dom"/>
</dbReference>
<sequence>MRVQRVSLAAQVADVRGGAAFYTEHFAFRPTMVWDHVAKLVQPDTDFELVLLPGAARAGGVIIALEVADVRAEAERLAAAGIATGPVQDEEWGERLCQVRDPNGLTVQLVQWLGERPA</sequence>
<proteinExistence type="predicted"/>
<organism evidence="2 3">
    <name type="scientific">Actinokineospora guangxiensis</name>
    <dbReference type="NCBI Taxonomy" id="1490288"/>
    <lineage>
        <taxon>Bacteria</taxon>
        <taxon>Bacillati</taxon>
        <taxon>Actinomycetota</taxon>
        <taxon>Actinomycetes</taxon>
        <taxon>Pseudonocardiales</taxon>
        <taxon>Pseudonocardiaceae</taxon>
        <taxon>Actinokineospora</taxon>
    </lineage>
</organism>
<keyword evidence="3" id="KW-1185">Reference proteome</keyword>
<dbReference type="Proteomes" id="UP001596157">
    <property type="component" value="Unassembled WGS sequence"/>
</dbReference>
<evidence type="ECO:0000313" key="3">
    <source>
        <dbReference type="Proteomes" id="UP001596157"/>
    </source>
</evidence>
<accession>A0ABW0ETJ1</accession>
<evidence type="ECO:0000259" key="1">
    <source>
        <dbReference type="PROSITE" id="PS51819"/>
    </source>
</evidence>
<name>A0ABW0ETJ1_9PSEU</name>
<dbReference type="RefSeq" id="WP_378249288.1">
    <property type="nucleotide sequence ID" value="NZ_JBHSKF010000011.1"/>
</dbReference>
<dbReference type="InterPro" id="IPR029068">
    <property type="entry name" value="Glyas_Bleomycin-R_OHBP_Dase"/>
</dbReference>
<feature type="domain" description="VOC" evidence="1">
    <location>
        <begin position="4"/>
        <end position="112"/>
    </location>
</feature>
<protein>
    <submittedName>
        <fullName evidence="2">VOC family protein</fullName>
    </submittedName>
</protein>
<dbReference type="InterPro" id="IPR037523">
    <property type="entry name" value="VOC_core"/>
</dbReference>
<dbReference type="Gene3D" id="3.10.180.10">
    <property type="entry name" value="2,3-Dihydroxybiphenyl 1,2-Dioxygenase, domain 1"/>
    <property type="match status" value="1"/>
</dbReference>
<gene>
    <name evidence="2" type="ORF">ACFPM7_20500</name>
</gene>
<comment type="caution">
    <text evidence="2">The sequence shown here is derived from an EMBL/GenBank/DDBJ whole genome shotgun (WGS) entry which is preliminary data.</text>
</comment>
<dbReference type="EMBL" id="JBHSKF010000011">
    <property type="protein sequence ID" value="MFC5289439.1"/>
    <property type="molecule type" value="Genomic_DNA"/>
</dbReference>
<reference evidence="3" key="1">
    <citation type="journal article" date="2019" name="Int. J. Syst. Evol. Microbiol.">
        <title>The Global Catalogue of Microorganisms (GCM) 10K type strain sequencing project: providing services to taxonomists for standard genome sequencing and annotation.</title>
        <authorList>
            <consortium name="The Broad Institute Genomics Platform"/>
            <consortium name="The Broad Institute Genome Sequencing Center for Infectious Disease"/>
            <person name="Wu L."/>
            <person name="Ma J."/>
        </authorList>
    </citation>
    <scope>NUCLEOTIDE SEQUENCE [LARGE SCALE GENOMIC DNA]</scope>
    <source>
        <strain evidence="3">CCUG 59778</strain>
    </source>
</reference>
<dbReference type="SUPFAM" id="SSF54593">
    <property type="entry name" value="Glyoxalase/Bleomycin resistance protein/Dihydroxybiphenyl dioxygenase"/>
    <property type="match status" value="1"/>
</dbReference>
<dbReference type="Pfam" id="PF00903">
    <property type="entry name" value="Glyoxalase"/>
    <property type="match status" value="1"/>
</dbReference>
<evidence type="ECO:0000313" key="2">
    <source>
        <dbReference type="EMBL" id="MFC5289439.1"/>
    </source>
</evidence>
<dbReference type="PROSITE" id="PS51819">
    <property type="entry name" value="VOC"/>
    <property type="match status" value="1"/>
</dbReference>